<dbReference type="EMBL" id="JARJCW010000011">
    <property type="protein sequence ID" value="KAJ7219461.1"/>
    <property type="molecule type" value="Genomic_DNA"/>
</dbReference>
<reference evidence="2" key="1">
    <citation type="submission" date="2023-03" db="EMBL/GenBank/DDBJ databases">
        <title>Massive genome expansion in bonnet fungi (Mycena s.s.) driven by repeated elements and novel gene families across ecological guilds.</title>
        <authorList>
            <consortium name="Lawrence Berkeley National Laboratory"/>
            <person name="Harder C.B."/>
            <person name="Miyauchi S."/>
            <person name="Viragh M."/>
            <person name="Kuo A."/>
            <person name="Thoen E."/>
            <person name="Andreopoulos B."/>
            <person name="Lu D."/>
            <person name="Skrede I."/>
            <person name="Drula E."/>
            <person name="Henrissat B."/>
            <person name="Morin E."/>
            <person name="Kohler A."/>
            <person name="Barry K."/>
            <person name="LaButti K."/>
            <person name="Morin E."/>
            <person name="Salamov A."/>
            <person name="Lipzen A."/>
            <person name="Mereny Z."/>
            <person name="Hegedus B."/>
            <person name="Baldrian P."/>
            <person name="Stursova M."/>
            <person name="Weitz H."/>
            <person name="Taylor A."/>
            <person name="Grigoriev I.V."/>
            <person name="Nagy L.G."/>
            <person name="Martin F."/>
            <person name="Kauserud H."/>
        </authorList>
    </citation>
    <scope>NUCLEOTIDE SEQUENCE</scope>
    <source>
        <strain evidence="2">9144</strain>
    </source>
</reference>
<dbReference type="Proteomes" id="UP001219525">
    <property type="component" value="Unassembled WGS sequence"/>
</dbReference>
<accession>A0AAD6YG24</accession>
<evidence type="ECO:0000256" key="1">
    <source>
        <dbReference type="SAM" id="Phobius"/>
    </source>
</evidence>
<evidence type="ECO:0000313" key="3">
    <source>
        <dbReference type="Proteomes" id="UP001219525"/>
    </source>
</evidence>
<keyword evidence="1" id="KW-0812">Transmembrane</keyword>
<keyword evidence="1" id="KW-0472">Membrane</keyword>
<dbReference type="CDD" id="cd12087">
    <property type="entry name" value="TM_EGFR-like"/>
    <property type="match status" value="1"/>
</dbReference>
<dbReference type="Gene3D" id="1.20.5.510">
    <property type="entry name" value="Single helix bin"/>
    <property type="match status" value="1"/>
</dbReference>
<keyword evidence="1" id="KW-1133">Transmembrane helix</keyword>
<feature type="transmembrane region" description="Helical" evidence="1">
    <location>
        <begin position="183"/>
        <end position="205"/>
    </location>
</feature>
<organism evidence="2 3">
    <name type="scientific">Mycena pura</name>
    <dbReference type="NCBI Taxonomy" id="153505"/>
    <lineage>
        <taxon>Eukaryota</taxon>
        <taxon>Fungi</taxon>
        <taxon>Dikarya</taxon>
        <taxon>Basidiomycota</taxon>
        <taxon>Agaricomycotina</taxon>
        <taxon>Agaricomycetes</taxon>
        <taxon>Agaricomycetidae</taxon>
        <taxon>Agaricales</taxon>
        <taxon>Marasmiineae</taxon>
        <taxon>Mycenaceae</taxon>
        <taxon>Mycena</taxon>
    </lineage>
</organism>
<protein>
    <submittedName>
        <fullName evidence="2">Uncharacterized protein</fullName>
    </submittedName>
</protein>
<proteinExistence type="predicted"/>
<gene>
    <name evidence="2" type="ORF">GGX14DRAFT_592282</name>
</gene>
<sequence>MNPTLDATLGVNSNATCSPSSQWSSNSLGQTPCLVAAYLGSVCNNGQFTVPAINATEFYQPPTVDQAAKAGPCACSSVYYSLLSACAECQGAEILQCESKWSTYTTNCTEVDLTIFAGSIPSDTAFPHWAYQNVTVGNAFNSTLAQLQVNAPESTAIPAATSTATPSMAANTSSQSKSNAGPIAGGVIGGVVLLSLICIAVCWFMRRRRRGVAPSNSISTPMGYHATGEVTPFTSAAPSPKPYDHADPSTFASSPSSAMYASAMAQSTYSGNTATGLLHTRQYSGAAEV</sequence>
<name>A0AAD6YG24_9AGAR</name>
<dbReference type="AlphaFoldDB" id="A0AAD6YG24"/>
<keyword evidence="3" id="KW-1185">Reference proteome</keyword>
<comment type="caution">
    <text evidence="2">The sequence shown here is derived from an EMBL/GenBank/DDBJ whole genome shotgun (WGS) entry which is preliminary data.</text>
</comment>
<evidence type="ECO:0000313" key="2">
    <source>
        <dbReference type="EMBL" id="KAJ7219461.1"/>
    </source>
</evidence>